<accession>A0A8X6FSW9</accession>
<dbReference type="Proteomes" id="UP000887116">
    <property type="component" value="Unassembled WGS sequence"/>
</dbReference>
<comment type="caution">
    <text evidence="3">The sequence shown here is derived from an EMBL/GenBank/DDBJ whole genome shotgun (WGS) entry which is preliminary data.</text>
</comment>
<name>A0A8X6FSW9_TRICU</name>
<reference evidence="3" key="1">
    <citation type="submission" date="2020-07" db="EMBL/GenBank/DDBJ databases">
        <title>Multicomponent nature underlies the extraordinary mechanical properties of spider dragline silk.</title>
        <authorList>
            <person name="Kono N."/>
            <person name="Nakamura H."/>
            <person name="Mori M."/>
            <person name="Yoshida Y."/>
            <person name="Ohtoshi R."/>
            <person name="Malay A.D."/>
            <person name="Moran D.A.P."/>
            <person name="Tomita M."/>
            <person name="Numata K."/>
            <person name="Arakawa K."/>
        </authorList>
    </citation>
    <scope>NUCLEOTIDE SEQUENCE</scope>
</reference>
<feature type="chain" id="PRO_5036481498" evidence="2">
    <location>
        <begin position="18"/>
        <end position="113"/>
    </location>
</feature>
<organism evidence="3 4">
    <name type="scientific">Trichonephila clavata</name>
    <name type="common">Joro spider</name>
    <name type="synonym">Nephila clavata</name>
    <dbReference type="NCBI Taxonomy" id="2740835"/>
    <lineage>
        <taxon>Eukaryota</taxon>
        <taxon>Metazoa</taxon>
        <taxon>Ecdysozoa</taxon>
        <taxon>Arthropoda</taxon>
        <taxon>Chelicerata</taxon>
        <taxon>Arachnida</taxon>
        <taxon>Araneae</taxon>
        <taxon>Araneomorphae</taxon>
        <taxon>Entelegynae</taxon>
        <taxon>Araneoidea</taxon>
        <taxon>Nephilidae</taxon>
        <taxon>Trichonephila</taxon>
    </lineage>
</organism>
<proteinExistence type="predicted"/>
<feature type="signal peptide" evidence="2">
    <location>
        <begin position="1"/>
        <end position="17"/>
    </location>
</feature>
<evidence type="ECO:0000313" key="4">
    <source>
        <dbReference type="Proteomes" id="UP000887116"/>
    </source>
</evidence>
<feature type="region of interest" description="Disordered" evidence="1">
    <location>
        <begin position="85"/>
        <end position="104"/>
    </location>
</feature>
<gene>
    <name evidence="3" type="ORF">TNCT_650591</name>
</gene>
<evidence type="ECO:0000313" key="3">
    <source>
        <dbReference type="EMBL" id="GFQ86609.1"/>
    </source>
</evidence>
<dbReference type="EMBL" id="BMAO01023081">
    <property type="protein sequence ID" value="GFQ86609.1"/>
    <property type="molecule type" value="Genomic_DNA"/>
</dbReference>
<sequence length="113" mass="13304">MFHCSGDLLLLITDAGVFVILQLNNNKGEYRDINTKEEKVREKEIKTERKTGHRKRRLETPTTQQETCDQDNSDTHTRRQLKFDKAKQPMQRLRAADSQEEHDSRIAKICQHI</sequence>
<feature type="compositionally biased region" description="Basic and acidic residues" evidence="1">
    <location>
        <begin position="94"/>
        <end position="104"/>
    </location>
</feature>
<feature type="region of interest" description="Disordered" evidence="1">
    <location>
        <begin position="41"/>
        <end position="79"/>
    </location>
</feature>
<protein>
    <submittedName>
        <fullName evidence="3">Uncharacterized protein</fullName>
    </submittedName>
</protein>
<evidence type="ECO:0000256" key="2">
    <source>
        <dbReference type="SAM" id="SignalP"/>
    </source>
</evidence>
<dbReference type="AlphaFoldDB" id="A0A8X6FSW9"/>
<keyword evidence="4" id="KW-1185">Reference proteome</keyword>
<evidence type="ECO:0000256" key="1">
    <source>
        <dbReference type="SAM" id="MobiDB-lite"/>
    </source>
</evidence>
<keyword evidence="2" id="KW-0732">Signal</keyword>
<feature type="compositionally biased region" description="Basic and acidic residues" evidence="1">
    <location>
        <begin position="41"/>
        <end position="50"/>
    </location>
</feature>